<comment type="subcellular location">
    <subcellularLocation>
        <location evidence="2">Endomembrane system</location>
        <topology evidence="2">Multi-pass membrane protein</topology>
    </subcellularLocation>
    <subcellularLocation>
        <location evidence="7">Membrane</location>
        <topology evidence="7">Multi-pass membrane protein</topology>
    </subcellularLocation>
</comment>
<dbReference type="Proteomes" id="UP000087766">
    <property type="component" value="Chromosome 8"/>
</dbReference>
<protein>
    <recommendedName>
        <fullName evidence="7">PRA1 family protein</fullName>
    </recommendedName>
</protein>
<reference evidence="8" key="1">
    <citation type="journal article" date="2014" name="Nat. Commun.">
        <title>Genome sequence of mungbean and insights into evolution within Vigna species.</title>
        <authorList>
            <person name="Kang Y.J."/>
            <person name="Kim S.K."/>
            <person name="Kim M.Y."/>
            <person name="Lestari P."/>
            <person name="Kim K.H."/>
            <person name="Ha B.K."/>
            <person name="Jun T.H."/>
            <person name="Hwang W.J."/>
            <person name="Lee T."/>
            <person name="Lee J."/>
            <person name="Shim S."/>
            <person name="Yoon M.Y."/>
            <person name="Jang Y.E."/>
            <person name="Han K.S."/>
            <person name="Taeprayoon P."/>
            <person name="Yoon N."/>
            <person name="Somta P."/>
            <person name="Tanya P."/>
            <person name="Kim K.S."/>
            <person name="Gwag J.G."/>
            <person name="Moon J.K."/>
            <person name="Lee Y.H."/>
            <person name="Park B.S."/>
            <person name="Bombarely A."/>
            <person name="Doyle J.J."/>
            <person name="Jackson S.A."/>
            <person name="Schafleitner R."/>
            <person name="Srinives P."/>
            <person name="Varshney R.K."/>
            <person name="Lee S.H."/>
        </authorList>
    </citation>
    <scope>NUCLEOTIDE SEQUENCE [LARGE SCALE GENOMIC DNA]</scope>
    <source>
        <strain evidence="8">cv. VC1973A</strain>
    </source>
</reference>
<name>A0A1S3V3U4_VIGRR</name>
<organism evidence="8 9">
    <name type="scientific">Vigna radiata var. radiata</name>
    <name type="common">Mung bean</name>
    <name type="synonym">Phaseolus aureus</name>
    <dbReference type="NCBI Taxonomy" id="3916"/>
    <lineage>
        <taxon>Eukaryota</taxon>
        <taxon>Viridiplantae</taxon>
        <taxon>Streptophyta</taxon>
        <taxon>Embryophyta</taxon>
        <taxon>Tracheophyta</taxon>
        <taxon>Spermatophyta</taxon>
        <taxon>Magnoliopsida</taxon>
        <taxon>eudicotyledons</taxon>
        <taxon>Gunneridae</taxon>
        <taxon>Pentapetalae</taxon>
        <taxon>rosids</taxon>
        <taxon>fabids</taxon>
        <taxon>Fabales</taxon>
        <taxon>Fabaceae</taxon>
        <taxon>Papilionoideae</taxon>
        <taxon>50 kb inversion clade</taxon>
        <taxon>NPAAA clade</taxon>
        <taxon>indigoferoid/millettioid clade</taxon>
        <taxon>Phaseoleae</taxon>
        <taxon>Vigna</taxon>
    </lineage>
</organism>
<feature type="transmembrane region" description="Helical" evidence="7">
    <location>
        <begin position="75"/>
        <end position="93"/>
    </location>
</feature>
<keyword evidence="6 7" id="KW-0472">Membrane</keyword>
<dbReference type="Pfam" id="PF03208">
    <property type="entry name" value="PRA1"/>
    <property type="match status" value="1"/>
</dbReference>
<evidence type="ECO:0000256" key="7">
    <source>
        <dbReference type="RuleBase" id="RU363107"/>
    </source>
</evidence>
<keyword evidence="4 7" id="KW-0812">Transmembrane</keyword>
<feature type="transmembrane region" description="Helical" evidence="7">
    <location>
        <begin position="99"/>
        <end position="126"/>
    </location>
</feature>
<accession>A0A1S3V3U4</accession>
<evidence type="ECO:0000256" key="3">
    <source>
        <dbReference type="ARBA" id="ARBA00006483"/>
    </source>
</evidence>
<sequence length="170" mass="18958">MLPSTEMLANIKEASQTVISTRRPWRVFLDLFALTLPSSISEATTRLAHNVTYFLFNYALILLLIFLLTLFRHPLPLLIFLLLSAAWYFLYFSRDDLPLAILPLAFLTVVALFVTAAWLNLLLALLSEAVVVFLHGVLRSTEDLVGDDQDSPYGNMLLGDTPASGAYVPV</sequence>
<feature type="transmembrane region" description="Helical" evidence="7">
    <location>
        <begin position="51"/>
        <end position="68"/>
    </location>
</feature>
<dbReference type="RefSeq" id="XP_014512852.1">
    <property type="nucleotide sequence ID" value="XM_014657366.2"/>
</dbReference>
<dbReference type="PANTHER" id="PTHR19317:SF81">
    <property type="entry name" value="PRA1 FAMILY PROTEIN D"/>
    <property type="match status" value="1"/>
</dbReference>
<proteinExistence type="inferred from homology"/>
<evidence type="ECO:0000256" key="6">
    <source>
        <dbReference type="ARBA" id="ARBA00023136"/>
    </source>
</evidence>
<dbReference type="OrthoDB" id="63113at2759"/>
<dbReference type="AlphaFoldDB" id="A0A1S3V3U4"/>
<dbReference type="InterPro" id="IPR004895">
    <property type="entry name" value="Prenylated_rab_accept_PRA1"/>
</dbReference>
<dbReference type="KEGG" id="vra:106771394"/>
<keyword evidence="5 7" id="KW-1133">Transmembrane helix</keyword>
<dbReference type="PANTHER" id="PTHR19317">
    <property type="entry name" value="PRENYLATED RAB ACCEPTOR 1-RELATED"/>
    <property type="match status" value="1"/>
</dbReference>
<comment type="function">
    <text evidence="1 7">May be involved in both secretory and endocytic intracellular trafficking in the endosomal/prevacuolar compartments.</text>
</comment>
<evidence type="ECO:0000313" key="8">
    <source>
        <dbReference type="Proteomes" id="UP000087766"/>
    </source>
</evidence>
<keyword evidence="8" id="KW-1185">Reference proteome</keyword>
<reference evidence="9" key="2">
    <citation type="submission" date="2025-08" db="UniProtKB">
        <authorList>
            <consortium name="RefSeq"/>
        </authorList>
    </citation>
    <scope>IDENTIFICATION</scope>
    <source>
        <tissue evidence="9">Leaf</tissue>
    </source>
</reference>
<dbReference type="GO" id="GO:0005783">
    <property type="term" value="C:endoplasmic reticulum"/>
    <property type="evidence" value="ECO:0007669"/>
    <property type="project" value="TreeGrafter"/>
</dbReference>
<dbReference type="GO" id="GO:0016192">
    <property type="term" value="P:vesicle-mediated transport"/>
    <property type="evidence" value="ECO:0007669"/>
    <property type="project" value="UniProtKB-ARBA"/>
</dbReference>
<dbReference type="GeneID" id="106771394"/>
<evidence type="ECO:0000256" key="5">
    <source>
        <dbReference type="ARBA" id="ARBA00022989"/>
    </source>
</evidence>
<evidence type="ECO:0000256" key="1">
    <source>
        <dbReference type="ARBA" id="ARBA00002501"/>
    </source>
</evidence>
<gene>
    <name evidence="9" type="primary">LOC106771394</name>
</gene>
<dbReference type="GO" id="GO:0005794">
    <property type="term" value="C:Golgi apparatus"/>
    <property type="evidence" value="ECO:0007669"/>
    <property type="project" value="TreeGrafter"/>
</dbReference>
<evidence type="ECO:0000256" key="4">
    <source>
        <dbReference type="ARBA" id="ARBA00022692"/>
    </source>
</evidence>
<evidence type="ECO:0000256" key="2">
    <source>
        <dbReference type="ARBA" id="ARBA00004127"/>
    </source>
</evidence>
<dbReference type="GO" id="GO:0016020">
    <property type="term" value="C:membrane"/>
    <property type="evidence" value="ECO:0007669"/>
    <property type="project" value="UniProtKB-SubCell"/>
</dbReference>
<comment type="similarity">
    <text evidence="3 7">Belongs to the PRA1 family.</text>
</comment>
<evidence type="ECO:0000313" key="9">
    <source>
        <dbReference type="RefSeq" id="XP_014512852.1"/>
    </source>
</evidence>
<keyword evidence="7" id="KW-0813">Transport</keyword>